<accession>A0ABM8E2J3</accession>
<evidence type="ECO:0000313" key="1">
    <source>
        <dbReference type="EMBL" id="BDV32188.1"/>
    </source>
</evidence>
<dbReference type="InterPro" id="IPR046288">
    <property type="entry name" value="DUF6325"/>
</dbReference>
<sequence length="145" mass="15256">MAEFRYGPVELYLVGFEGDRPDPGVIAALNKQVSGGHVRLLDFVLVSKSEDGEVTIIEVDDDEEEYGLDLVVDAVGITGEEDIADLADVVPPGGSALVVALELVYQRALAESVVASGGVLLSYERIPAPVVNAIADAAESEGEQE</sequence>
<dbReference type="Proteomes" id="UP001317779">
    <property type="component" value="Chromosome"/>
</dbReference>
<dbReference type="RefSeq" id="WP_263797157.1">
    <property type="nucleotide sequence ID" value="NZ_AP027141.1"/>
</dbReference>
<protein>
    <recommendedName>
        <fullName evidence="3">DUF1269 domain-containing protein</fullName>
    </recommendedName>
</protein>
<evidence type="ECO:0008006" key="3">
    <source>
        <dbReference type="Google" id="ProtNLM"/>
    </source>
</evidence>
<evidence type="ECO:0000313" key="2">
    <source>
        <dbReference type="Proteomes" id="UP001317779"/>
    </source>
</evidence>
<dbReference type="EMBL" id="AP027141">
    <property type="protein sequence ID" value="BDV32188.1"/>
    <property type="molecule type" value="Genomic_DNA"/>
</dbReference>
<proteinExistence type="predicted"/>
<dbReference type="Pfam" id="PF19850">
    <property type="entry name" value="DUF6325"/>
    <property type="match status" value="1"/>
</dbReference>
<name>A0ABM8E2J3_9MICO</name>
<keyword evidence="2" id="KW-1185">Reference proteome</keyword>
<gene>
    <name evidence="1" type="ORF">Microterr_28480</name>
</gene>
<organism evidence="1 2">
    <name type="scientific">Microbacterium terricola</name>
    <dbReference type="NCBI Taxonomy" id="344163"/>
    <lineage>
        <taxon>Bacteria</taxon>
        <taxon>Bacillati</taxon>
        <taxon>Actinomycetota</taxon>
        <taxon>Actinomycetes</taxon>
        <taxon>Micrococcales</taxon>
        <taxon>Microbacteriaceae</taxon>
        <taxon>Microbacterium</taxon>
    </lineage>
</organism>
<reference evidence="1 2" key="1">
    <citation type="submission" date="2022-12" db="EMBL/GenBank/DDBJ databases">
        <title>Microbacterium terricola strain KV-448 chromosome, complete genome.</title>
        <authorList>
            <person name="Oshima T."/>
            <person name="Moriya T."/>
            <person name="Bessho Y."/>
        </authorList>
    </citation>
    <scope>NUCLEOTIDE SEQUENCE [LARGE SCALE GENOMIC DNA]</scope>
    <source>
        <strain evidence="1 2">KV-448</strain>
    </source>
</reference>